<proteinExistence type="predicted"/>
<comment type="caution">
    <text evidence="4">The sequence shown here is derived from an EMBL/GenBank/DDBJ whole genome shotgun (WGS) entry which is preliminary data.</text>
</comment>
<name>A0A9Q5HT80_SANBA</name>
<feature type="region of interest" description="Disordered" evidence="2">
    <location>
        <begin position="436"/>
        <end position="471"/>
    </location>
</feature>
<feature type="region of interest" description="Disordered" evidence="2">
    <location>
        <begin position="184"/>
        <end position="286"/>
    </location>
</feature>
<dbReference type="InterPro" id="IPR013899">
    <property type="entry name" value="DUF1771"/>
</dbReference>
<dbReference type="SMART" id="SM01162">
    <property type="entry name" value="DUF1771"/>
    <property type="match status" value="1"/>
</dbReference>
<dbReference type="Proteomes" id="UP000757232">
    <property type="component" value="Unassembled WGS sequence"/>
</dbReference>
<dbReference type="PROSITE" id="PS50828">
    <property type="entry name" value="SMR"/>
    <property type="match status" value="1"/>
</dbReference>
<reference evidence="4" key="1">
    <citation type="submission" date="2016-06" db="EMBL/GenBank/DDBJ databases">
        <title>Draft Genome sequence of the fungus Inonotus baumii.</title>
        <authorList>
            <person name="Zhu H."/>
            <person name="Lin W."/>
        </authorList>
    </citation>
    <scope>NUCLEOTIDE SEQUENCE</scope>
    <source>
        <strain evidence="4">821</strain>
    </source>
</reference>
<dbReference type="PANTHER" id="PTHR47417:SF1">
    <property type="entry name" value="SMR DOMAIN-CONTAINING PROTEIN YPL199C"/>
    <property type="match status" value="1"/>
</dbReference>
<dbReference type="OrthoDB" id="3231855at2759"/>
<dbReference type="AlphaFoldDB" id="A0A9Q5HT80"/>
<dbReference type="SMART" id="SM00463">
    <property type="entry name" value="SMR"/>
    <property type="match status" value="1"/>
</dbReference>
<dbReference type="SUPFAM" id="SSF160443">
    <property type="entry name" value="SMR domain-like"/>
    <property type="match status" value="1"/>
</dbReference>
<feature type="compositionally biased region" description="Basic and acidic residues" evidence="2">
    <location>
        <begin position="488"/>
        <end position="501"/>
    </location>
</feature>
<evidence type="ECO:0000313" key="5">
    <source>
        <dbReference type="Proteomes" id="UP000757232"/>
    </source>
</evidence>
<dbReference type="Gene3D" id="3.30.1370.110">
    <property type="match status" value="1"/>
</dbReference>
<evidence type="ECO:0000256" key="2">
    <source>
        <dbReference type="SAM" id="MobiDB-lite"/>
    </source>
</evidence>
<dbReference type="Pfam" id="PF01713">
    <property type="entry name" value="Smr"/>
    <property type="match status" value="1"/>
</dbReference>
<dbReference type="InterPro" id="IPR053020">
    <property type="entry name" value="Smr_domain_protein"/>
</dbReference>
<feature type="compositionally biased region" description="Polar residues" evidence="2">
    <location>
        <begin position="446"/>
        <end position="459"/>
    </location>
</feature>
<sequence length="525" mass="60103">MGDEECRRLREYIQRLKDYIDDQSRLHSSGLKSVRDELKEEIKYSKKLRTELDEEYKYCERLRSKLSEKARLIEDLRDDLEDERTYSVKLERKLDKRAKIIKELEADLLDLEDEYAEARTALKRMDQLRRELDDTKLNRLYDKQRVKQLQDEVHSLRSASLSGSPSLTPAYAIRYLPSDAASRTQVHVLSGSPRPVSPRPSPQPVARNLAAQPQTVPRQVVNPPPSGTPELESDYSDVESDLQEGRLTEEEGLSEDDDASQYSDVEEEVPPHEAEPEQAGGAPGANLRDLAAKEGRLADREYERASEAYASGDRDFAKKLRDKGAQHRHNSRNYHRMAAAEIFNHHNPEYDINPNARVKIDLHHLHVREAKEYVERHIDLCRRAKLSRTEIISGRGNHSVDGVAKIRPAIMELLESQRDVEVDEHETNPGRIVVRFLDESRGGSDGHSNTYSASNSRSPSRMHDGPRHADVDDVFETGRTRLRAATHAAEEVRHGLDEIERGMNSMRLKPEAQRTLRGMSPEPRR</sequence>
<organism evidence="4 5">
    <name type="scientific">Sanghuangporus baumii</name>
    <name type="common">Phellinus baumii</name>
    <dbReference type="NCBI Taxonomy" id="108892"/>
    <lineage>
        <taxon>Eukaryota</taxon>
        <taxon>Fungi</taxon>
        <taxon>Dikarya</taxon>
        <taxon>Basidiomycota</taxon>
        <taxon>Agaricomycotina</taxon>
        <taxon>Agaricomycetes</taxon>
        <taxon>Hymenochaetales</taxon>
        <taxon>Hymenochaetaceae</taxon>
        <taxon>Sanghuangporus</taxon>
    </lineage>
</organism>
<dbReference type="InterPro" id="IPR036063">
    <property type="entry name" value="Smr_dom_sf"/>
</dbReference>
<accession>A0A9Q5HT80</accession>
<feature type="compositionally biased region" description="Acidic residues" evidence="2">
    <location>
        <begin position="231"/>
        <end position="242"/>
    </location>
</feature>
<feature type="compositionally biased region" description="Acidic residues" evidence="2">
    <location>
        <begin position="250"/>
        <end position="268"/>
    </location>
</feature>
<dbReference type="PANTHER" id="PTHR47417">
    <property type="entry name" value="SMR DOMAIN-CONTAINING PROTEIN YPL199C"/>
    <property type="match status" value="1"/>
</dbReference>
<gene>
    <name evidence="4" type="ORF">A7U60_g7534</name>
</gene>
<feature type="region of interest" description="Disordered" evidence="2">
    <location>
        <begin position="487"/>
        <end position="525"/>
    </location>
</feature>
<feature type="compositionally biased region" description="Basic and acidic residues" evidence="2">
    <location>
        <begin position="461"/>
        <end position="471"/>
    </location>
</feature>
<feature type="domain" description="Smr" evidence="3">
    <location>
        <begin position="360"/>
        <end position="437"/>
    </location>
</feature>
<feature type="coiled-coil region" evidence="1">
    <location>
        <begin position="35"/>
        <end position="138"/>
    </location>
</feature>
<protein>
    <recommendedName>
        <fullName evidence="3">Smr domain-containing protein</fullName>
    </recommendedName>
</protein>
<evidence type="ECO:0000256" key="1">
    <source>
        <dbReference type="SAM" id="Coils"/>
    </source>
</evidence>
<dbReference type="InterPro" id="IPR002625">
    <property type="entry name" value="Smr_dom"/>
</dbReference>
<dbReference type="Pfam" id="PF08590">
    <property type="entry name" value="DUF1771"/>
    <property type="match status" value="1"/>
</dbReference>
<evidence type="ECO:0000313" key="4">
    <source>
        <dbReference type="EMBL" id="OCB85524.1"/>
    </source>
</evidence>
<dbReference type="EMBL" id="LNZH02000209">
    <property type="protein sequence ID" value="OCB85524.1"/>
    <property type="molecule type" value="Genomic_DNA"/>
</dbReference>
<keyword evidence="5" id="KW-1185">Reference proteome</keyword>
<evidence type="ECO:0000259" key="3">
    <source>
        <dbReference type="PROSITE" id="PS50828"/>
    </source>
</evidence>
<keyword evidence="1" id="KW-0175">Coiled coil</keyword>